<feature type="domain" description="PTS EIIA type-2" evidence="1">
    <location>
        <begin position="7"/>
        <end position="151"/>
    </location>
</feature>
<dbReference type="SUPFAM" id="SSF55804">
    <property type="entry name" value="Phoshotransferase/anion transport protein"/>
    <property type="match status" value="1"/>
</dbReference>
<keyword evidence="3" id="KW-1185">Reference proteome</keyword>
<reference evidence="2 3" key="1">
    <citation type="submission" date="2020-08" db="EMBL/GenBank/DDBJ databases">
        <title>Sequencing the genomes of 1000 actinobacteria strains.</title>
        <authorList>
            <person name="Klenk H.-P."/>
        </authorList>
    </citation>
    <scope>NUCLEOTIDE SEQUENCE [LARGE SCALE GENOMIC DNA]</scope>
    <source>
        <strain evidence="2 3">DSM 105498</strain>
    </source>
</reference>
<accession>A0A7W4Z1B3</accession>
<dbReference type="PANTHER" id="PTHR47738">
    <property type="entry name" value="PTS SYSTEM FRUCTOSE-LIKE EIIA COMPONENT-RELATED"/>
    <property type="match status" value="1"/>
</dbReference>
<evidence type="ECO:0000313" key="3">
    <source>
        <dbReference type="Proteomes" id="UP000589626"/>
    </source>
</evidence>
<dbReference type="EMBL" id="JACHWR010000002">
    <property type="protein sequence ID" value="MBB3042693.1"/>
    <property type="molecule type" value="Genomic_DNA"/>
</dbReference>
<comment type="caution">
    <text evidence="2">The sequence shown here is derived from an EMBL/GenBank/DDBJ whole genome shotgun (WGS) entry which is preliminary data.</text>
</comment>
<dbReference type="Gene3D" id="3.40.930.10">
    <property type="entry name" value="Mannitol-specific EII, Chain A"/>
    <property type="match status" value="1"/>
</dbReference>
<organism evidence="2 3">
    <name type="scientific">Nocardioides soli</name>
    <dbReference type="NCBI Taxonomy" id="1036020"/>
    <lineage>
        <taxon>Bacteria</taxon>
        <taxon>Bacillati</taxon>
        <taxon>Actinomycetota</taxon>
        <taxon>Actinomycetes</taxon>
        <taxon>Propionibacteriales</taxon>
        <taxon>Nocardioidaceae</taxon>
        <taxon>Nocardioides</taxon>
    </lineage>
</organism>
<evidence type="ECO:0000259" key="1">
    <source>
        <dbReference type="PROSITE" id="PS51094"/>
    </source>
</evidence>
<proteinExistence type="predicted"/>
<name>A0A7W4Z1B3_9ACTN</name>
<dbReference type="PROSITE" id="PS51094">
    <property type="entry name" value="PTS_EIIA_TYPE_2"/>
    <property type="match status" value="1"/>
</dbReference>
<dbReference type="InterPro" id="IPR002178">
    <property type="entry name" value="PTS_EIIA_type-2_dom"/>
</dbReference>
<dbReference type="Proteomes" id="UP000589626">
    <property type="component" value="Unassembled WGS sequence"/>
</dbReference>
<dbReference type="InterPro" id="IPR051541">
    <property type="entry name" value="PTS_SugarTrans_NitroReg"/>
</dbReference>
<dbReference type="Pfam" id="PF00359">
    <property type="entry name" value="PTS_EIIA_2"/>
    <property type="match status" value="1"/>
</dbReference>
<dbReference type="AlphaFoldDB" id="A0A7W4Z1B3"/>
<gene>
    <name evidence="2" type="ORF">FHU40_002511</name>
</gene>
<protein>
    <submittedName>
        <fullName evidence="2">PTS system fructose-specific IIC component</fullName>
    </submittedName>
</protein>
<dbReference type="InterPro" id="IPR016152">
    <property type="entry name" value="PTrfase/Anion_transptr"/>
</dbReference>
<dbReference type="CDD" id="cd00211">
    <property type="entry name" value="PTS_IIA_fru"/>
    <property type="match status" value="1"/>
</dbReference>
<evidence type="ECO:0000313" key="2">
    <source>
        <dbReference type="EMBL" id="MBB3042693.1"/>
    </source>
</evidence>
<dbReference type="RefSeq" id="WP_183592637.1">
    <property type="nucleotide sequence ID" value="NZ_JACHWR010000002.1"/>
</dbReference>
<sequence length="155" mass="15707">MDATPPPVTAPELATLDQEIGSDSAAVIHSLASRLEDAGRVSDLDVFVEAVLAREALGSTVLPGGIAMPHARSHAVTAPSVAAGRLPDPVSFASDSDPVRLVLLIAAPGDDSPGYLELLQRLATACVLPAFVTDLAEAETPGALADLVGSAVAQH</sequence>